<keyword evidence="1" id="KW-0677">Repeat</keyword>
<evidence type="ECO:0000256" key="1">
    <source>
        <dbReference type="ARBA" id="ARBA00022737"/>
    </source>
</evidence>
<feature type="domain" description="DC1" evidence="2">
    <location>
        <begin position="129"/>
        <end position="177"/>
    </location>
</feature>
<feature type="domain" description="DC1" evidence="2">
    <location>
        <begin position="72"/>
        <end position="120"/>
    </location>
</feature>
<dbReference type="AlphaFoldDB" id="A0AAV1RCH4"/>
<dbReference type="InterPro" id="IPR046349">
    <property type="entry name" value="C1-like_sf"/>
</dbReference>
<feature type="domain" description="DC1" evidence="2">
    <location>
        <begin position="15"/>
        <end position="62"/>
    </location>
</feature>
<name>A0AAV1RCH4_9ROSI</name>
<sequence length="278" mass="30005">MGKLPAQPEPAIQHFSHPHPLQLSNYQPQQTLCPASCSGCKLKVSGWIYTCTQCNYFLHVSCSQMPQQITHPFHQYHVLSLLSTPIYPGGLFNCYACGKQGNGFSYHCGNCNIDIHTTCATMPLLFTHQSHHHQLNLTFSVPYPNQSFSCDVCHNFGCKQWLYRCNLCGFDAHLDCATAQPTPAQVQTQYYQAASPASGIPQSQVVGTPLGTGPVMQNYVPNNYGTSPAPSNVFGSSMRSSVQRNSSFKQIGSLLLPALLGFGINGLGGGTNGGGAGN</sequence>
<protein>
    <recommendedName>
        <fullName evidence="2">DC1 domain-containing protein</fullName>
    </recommendedName>
</protein>
<dbReference type="PANTHER" id="PTHR46288:SF83">
    <property type="entry name" value="CYSTEINE_HISTIDINE-RICH C1 DOMAIN FAMILY PROTEIN"/>
    <property type="match status" value="1"/>
</dbReference>
<dbReference type="InterPro" id="IPR004146">
    <property type="entry name" value="DC1"/>
</dbReference>
<dbReference type="EMBL" id="CAWUPB010000913">
    <property type="protein sequence ID" value="CAK7331767.1"/>
    <property type="molecule type" value="Genomic_DNA"/>
</dbReference>
<comment type="caution">
    <text evidence="3">The sequence shown here is derived from an EMBL/GenBank/DDBJ whole genome shotgun (WGS) entry which is preliminary data.</text>
</comment>
<dbReference type="Proteomes" id="UP001314170">
    <property type="component" value="Unassembled WGS sequence"/>
</dbReference>
<keyword evidence="4" id="KW-1185">Reference proteome</keyword>
<accession>A0AAV1RCH4</accession>
<evidence type="ECO:0000313" key="4">
    <source>
        <dbReference type="Proteomes" id="UP001314170"/>
    </source>
</evidence>
<gene>
    <name evidence="3" type="ORF">DCAF_LOCUS8639</name>
</gene>
<reference evidence="3 4" key="1">
    <citation type="submission" date="2024-01" db="EMBL/GenBank/DDBJ databases">
        <authorList>
            <person name="Waweru B."/>
        </authorList>
    </citation>
    <scope>NUCLEOTIDE SEQUENCE [LARGE SCALE GENOMIC DNA]</scope>
</reference>
<dbReference type="Pfam" id="PF03107">
    <property type="entry name" value="C1_2"/>
    <property type="match status" value="3"/>
</dbReference>
<organism evidence="3 4">
    <name type="scientific">Dovyalis caffra</name>
    <dbReference type="NCBI Taxonomy" id="77055"/>
    <lineage>
        <taxon>Eukaryota</taxon>
        <taxon>Viridiplantae</taxon>
        <taxon>Streptophyta</taxon>
        <taxon>Embryophyta</taxon>
        <taxon>Tracheophyta</taxon>
        <taxon>Spermatophyta</taxon>
        <taxon>Magnoliopsida</taxon>
        <taxon>eudicotyledons</taxon>
        <taxon>Gunneridae</taxon>
        <taxon>Pentapetalae</taxon>
        <taxon>rosids</taxon>
        <taxon>fabids</taxon>
        <taxon>Malpighiales</taxon>
        <taxon>Salicaceae</taxon>
        <taxon>Flacourtieae</taxon>
        <taxon>Dovyalis</taxon>
    </lineage>
</organism>
<dbReference type="SUPFAM" id="SSF57889">
    <property type="entry name" value="Cysteine-rich domain"/>
    <property type="match status" value="1"/>
</dbReference>
<evidence type="ECO:0000313" key="3">
    <source>
        <dbReference type="EMBL" id="CAK7331767.1"/>
    </source>
</evidence>
<evidence type="ECO:0000259" key="2">
    <source>
        <dbReference type="Pfam" id="PF03107"/>
    </source>
</evidence>
<proteinExistence type="predicted"/>
<dbReference type="PANTHER" id="PTHR46288">
    <property type="entry name" value="PHORBOL-ESTER/DAG-TYPE DOMAIN-CONTAINING PROTEIN"/>
    <property type="match status" value="1"/>
</dbReference>